<comment type="pathway">
    <text evidence="2">Amino-acid biosynthesis; L-cysteine biosynthesis; L-cysteine from L-serine: step 2/2.</text>
</comment>
<dbReference type="Gene3D" id="3.40.50.1100">
    <property type="match status" value="2"/>
</dbReference>
<feature type="modified residue" description="N6-(pyridoxal phosphate)lysine" evidence="11">
    <location>
        <position position="58"/>
    </location>
</feature>
<evidence type="ECO:0000256" key="5">
    <source>
        <dbReference type="ARBA" id="ARBA00022605"/>
    </source>
</evidence>
<keyword evidence="6 12" id="KW-0808">Transferase</keyword>
<evidence type="ECO:0000256" key="1">
    <source>
        <dbReference type="ARBA" id="ARBA00001933"/>
    </source>
</evidence>
<dbReference type="Pfam" id="PF00291">
    <property type="entry name" value="PALP"/>
    <property type="match status" value="1"/>
</dbReference>
<comment type="similarity">
    <text evidence="3 12">Belongs to the cysteine synthase/cystathionine beta-synthase family.</text>
</comment>
<dbReference type="PANTHER" id="PTHR10314">
    <property type="entry name" value="CYSTATHIONINE BETA-SYNTHASE"/>
    <property type="match status" value="1"/>
</dbReference>
<dbReference type="SUPFAM" id="SSF53686">
    <property type="entry name" value="Tryptophan synthase beta subunit-like PLP-dependent enzymes"/>
    <property type="match status" value="1"/>
</dbReference>
<protein>
    <recommendedName>
        <fullName evidence="4 12">Cysteine synthase</fullName>
        <ecNumber evidence="4 12">2.5.1.47</ecNumber>
    </recommendedName>
</protein>
<keyword evidence="8 12" id="KW-0198">Cysteine biosynthesis</keyword>
<evidence type="ECO:0000256" key="9">
    <source>
        <dbReference type="ARBA" id="ARBA00047931"/>
    </source>
</evidence>
<comment type="caution">
    <text evidence="14">The sequence shown here is derived from an EMBL/GenBank/DDBJ whole genome shotgun (WGS) entry which is preliminary data.</text>
</comment>
<dbReference type="UniPathway" id="UPA00136">
    <property type="reaction ID" value="UER00200"/>
</dbReference>
<evidence type="ECO:0000256" key="12">
    <source>
        <dbReference type="RuleBase" id="RU003985"/>
    </source>
</evidence>
<comment type="cofactor">
    <cofactor evidence="1 10 12">
        <name>pyridoxal 5'-phosphate</name>
        <dbReference type="ChEBI" id="CHEBI:597326"/>
    </cofactor>
</comment>
<dbReference type="PROSITE" id="PS00901">
    <property type="entry name" value="CYS_SYNTHASE"/>
    <property type="match status" value="1"/>
</dbReference>
<feature type="domain" description="Tryptophan synthase beta chain-like PALP" evidence="13">
    <location>
        <begin position="19"/>
        <end position="301"/>
    </location>
</feature>
<dbReference type="GO" id="GO:0006535">
    <property type="term" value="P:cysteine biosynthetic process from serine"/>
    <property type="evidence" value="ECO:0007669"/>
    <property type="project" value="UniProtKB-UniRule"/>
</dbReference>
<dbReference type="CDD" id="cd01561">
    <property type="entry name" value="CBS_like"/>
    <property type="match status" value="1"/>
</dbReference>
<evidence type="ECO:0000256" key="6">
    <source>
        <dbReference type="ARBA" id="ARBA00022679"/>
    </source>
</evidence>
<evidence type="ECO:0000256" key="11">
    <source>
        <dbReference type="PIRSR" id="PIRSR605856-51"/>
    </source>
</evidence>
<evidence type="ECO:0000259" key="13">
    <source>
        <dbReference type="Pfam" id="PF00291"/>
    </source>
</evidence>
<feature type="binding site" evidence="10">
    <location>
        <position position="275"/>
    </location>
    <ligand>
        <name>pyridoxal 5'-phosphate</name>
        <dbReference type="ChEBI" id="CHEBI:597326"/>
    </ligand>
</feature>
<gene>
    <name evidence="14" type="primary">cysM</name>
    <name evidence="14" type="ORF">ENO47_06300</name>
</gene>
<proteinExistence type="inferred from homology"/>
<evidence type="ECO:0000313" key="14">
    <source>
        <dbReference type="EMBL" id="HEW46259.1"/>
    </source>
</evidence>
<dbReference type="EMBL" id="DSFP01000053">
    <property type="protein sequence ID" value="HEW46259.1"/>
    <property type="molecule type" value="Genomic_DNA"/>
</dbReference>
<comment type="catalytic activity">
    <reaction evidence="9 12">
        <text>O-acetyl-L-serine + hydrogen sulfide = L-cysteine + acetate</text>
        <dbReference type="Rhea" id="RHEA:14829"/>
        <dbReference type="ChEBI" id="CHEBI:29919"/>
        <dbReference type="ChEBI" id="CHEBI:30089"/>
        <dbReference type="ChEBI" id="CHEBI:35235"/>
        <dbReference type="ChEBI" id="CHEBI:58340"/>
        <dbReference type="EC" id="2.5.1.47"/>
    </reaction>
</comment>
<dbReference type="FunFam" id="3.40.50.1100:FF:000006">
    <property type="entry name" value="Cysteine synthase"/>
    <property type="match status" value="1"/>
</dbReference>
<evidence type="ECO:0000256" key="4">
    <source>
        <dbReference type="ARBA" id="ARBA00012681"/>
    </source>
</evidence>
<dbReference type="InterPro" id="IPR005858">
    <property type="entry name" value="CysM"/>
</dbReference>
<organism evidence="14">
    <name type="scientific">Hydrogenobacter sp</name>
    <dbReference type="NCBI Taxonomy" id="2152829"/>
    <lineage>
        <taxon>Bacteria</taxon>
        <taxon>Pseudomonadati</taxon>
        <taxon>Aquificota</taxon>
        <taxon>Aquificia</taxon>
        <taxon>Aquificales</taxon>
        <taxon>Aquificaceae</taxon>
        <taxon>Hydrogenobacter</taxon>
    </lineage>
</organism>
<dbReference type="GO" id="GO:0004124">
    <property type="term" value="F:cysteine synthase activity"/>
    <property type="evidence" value="ECO:0007669"/>
    <property type="project" value="UniProtKB-UniRule"/>
</dbReference>
<evidence type="ECO:0000256" key="10">
    <source>
        <dbReference type="PIRSR" id="PIRSR605856-50"/>
    </source>
</evidence>
<dbReference type="InterPro" id="IPR050214">
    <property type="entry name" value="Cys_Synth/Cystath_Beta-Synth"/>
</dbReference>
<dbReference type="EC" id="2.5.1.47" evidence="4 12"/>
<evidence type="ECO:0000256" key="3">
    <source>
        <dbReference type="ARBA" id="ARBA00007103"/>
    </source>
</evidence>
<dbReference type="NCBIfam" id="TIGR01136">
    <property type="entry name" value="cysKM"/>
    <property type="match status" value="1"/>
</dbReference>
<sequence>MWVLGQHDEAYRKIRNSILNLVGNTPLVRLRKVIPSYISPKVEIYAKLESFNPGGSVKDRPALSMFLDAIEKGLIKEGKVVIDATSGNTGIALAMVGACLGVPVELAMPANVSEERKRIIKAYGAKVYFTDPLEGTDGAILFVREKVSKEPEKYVYLDQYNNPANWRAHFYSTGIEIWNQTGGKITHLVAGIGTGGTIMGTGRRLKVYNPDIQIIGVQPAYPFHGIEGLKHIESSIKPGIFDETFLDRTIFVETEPAYEMTKRLAREEGILAGQSCGAALHAALELAKELEEGVIVVIFPDGGEKYLTTAPYKDL</sequence>
<evidence type="ECO:0000256" key="2">
    <source>
        <dbReference type="ARBA" id="ARBA00004962"/>
    </source>
</evidence>
<dbReference type="InterPro" id="IPR005856">
    <property type="entry name" value="Cys_synth"/>
</dbReference>
<dbReference type="InterPro" id="IPR001216">
    <property type="entry name" value="P-phosphate_BS"/>
</dbReference>
<feature type="binding site" evidence="10">
    <location>
        <begin position="193"/>
        <end position="197"/>
    </location>
    <ligand>
        <name>pyridoxal 5'-phosphate</name>
        <dbReference type="ChEBI" id="CHEBI:597326"/>
    </ligand>
</feature>
<feature type="binding site" evidence="10">
    <location>
        <position position="88"/>
    </location>
    <ligand>
        <name>pyridoxal 5'-phosphate</name>
        <dbReference type="ChEBI" id="CHEBI:597326"/>
    </ligand>
</feature>
<dbReference type="InterPro" id="IPR001926">
    <property type="entry name" value="TrpB-like_PALP"/>
</dbReference>
<evidence type="ECO:0000256" key="7">
    <source>
        <dbReference type="ARBA" id="ARBA00022898"/>
    </source>
</evidence>
<keyword evidence="5 12" id="KW-0028">Amino-acid biosynthesis</keyword>
<dbReference type="NCBIfam" id="TIGR01138">
    <property type="entry name" value="cysM"/>
    <property type="match status" value="1"/>
</dbReference>
<name>A0A7C2VAM7_9AQUI</name>
<keyword evidence="7 10" id="KW-0663">Pyridoxal phosphate</keyword>
<reference evidence="14" key="1">
    <citation type="journal article" date="2020" name="mSystems">
        <title>Genome- and Community-Level Interaction Insights into Carbon Utilization and Element Cycling Functions of Hydrothermarchaeota in Hydrothermal Sediment.</title>
        <authorList>
            <person name="Zhou Z."/>
            <person name="Liu Y."/>
            <person name="Xu W."/>
            <person name="Pan J."/>
            <person name="Luo Z.H."/>
            <person name="Li M."/>
        </authorList>
    </citation>
    <scope>NUCLEOTIDE SEQUENCE [LARGE SCALE GENOMIC DNA]</scope>
    <source>
        <strain evidence="14">SpSt-132</strain>
    </source>
</reference>
<dbReference type="AlphaFoldDB" id="A0A7C2VAM7"/>
<accession>A0A7C2VAM7</accession>
<dbReference type="InterPro" id="IPR036052">
    <property type="entry name" value="TrpB-like_PALP_sf"/>
</dbReference>
<evidence type="ECO:0000256" key="8">
    <source>
        <dbReference type="ARBA" id="ARBA00023192"/>
    </source>
</evidence>